<protein>
    <recommendedName>
        <fullName evidence="4">Maternal effect embryo arrest 59</fullName>
    </recommendedName>
</protein>
<dbReference type="PANTHER" id="PTHR34686:SF5">
    <property type="entry name" value="OS05G0451300 PROTEIN"/>
    <property type="match status" value="1"/>
</dbReference>
<name>A0A0A0M0Q2_CUCSA</name>
<dbReference type="STRING" id="3659.A0A0A0M0Q2"/>
<accession>A0A0A0M0Q2</accession>
<proteinExistence type="predicted"/>
<sequence>MISFHGFEVPYEKISKENILVIHTKHRLPLSFKYSSLQTNGKGRFREPTAMENDRRPGRSDARLSMEEEREMEAKTREYFNGVAPKRHTKPQRSEFSAHYVDKGNDEDNYIPELAEFQRLESDPHERLTYDGRNGKISEEFVETKYYDDLNCVDKQHHTTGTGFIKMENGDCKGFRLAPDSADAGCCHGSCRGNPATNDWIPASNDLGHFTLGLGKPNRSDN</sequence>
<feature type="compositionally biased region" description="Basic and acidic residues" evidence="1">
    <location>
        <begin position="44"/>
        <end position="66"/>
    </location>
</feature>
<feature type="region of interest" description="Disordered" evidence="1">
    <location>
        <begin position="39"/>
        <end position="66"/>
    </location>
</feature>
<organism evidence="2 3">
    <name type="scientific">Cucumis sativus</name>
    <name type="common">Cucumber</name>
    <dbReference type="NCBI Taxonomy" id="3659"/>
    <lineage>
        <taxon>Eukaryota</taxon>
        <taxon>Viridiplantae</taxon>
        <taxon>Streptophyta</taxon>
        <taxon>Embryophyta</taxon>
        <taxon>Tracheophyta</taxon>
        <taxon>Spermatophyta</taxon>
        <taxon>Magnoliopsida</taxon>
        <taxon>eudicotyledons</taxon>
        <taxon>Gunneridae</taxon>
        <taxon>Pentapetalae</taxon>
        <taxon>rosids</taxon>
        <taxon>fabids</taxon>
        <taxon>Cucurbitales</taxon>
        <taxon>Cucurbitaceae</taxon>
        <taxon>Benincaseae</taxon>
        <taxon>Cucumis</taxon>
    </lineage>
</organism>
<reference evidence="2 3" key="2">
    <citation type="journal article" date="2009" name="PLoS ONE">
        <title>An integrated genetic and cytogenetic map of the cucumber genome.</title>
        <authorList>
            <person name="Ren Y."/>
            <person name="Zhang Z."/>
            <person name="Liu J."/>
            <person name="Staub J.E."/>
            <person name="Han Y."/>
            <person name="Cheng Z."/>
            <person name="Li X."/>
            <person name="Lu J."/>
            <person name="Miao H."/>
            <person name="Kang H."/>
            <person name="Xie B."/>
            <person name="Gu X."/>
            <person name="Wang X."/>
            <person name="Du Y."/>
            <person name="Jin W."/>
            <person name="Huang S."/>
        </authorList>
    </citation>
    <scope>NUCLEOTIDE SEQUENCE [LARGE SCALE GENOMIC DNA]</scope>
    <source>
        <strain evidence="3">cv. 9930</strain>
    </source>
</reference>
<evidence type="ECO:0008006" key="4">
    <source>
        <dbReference type="Google" id="ProtNLM"/>
    </source>
</evidence>
<dbReference type="AlphaFoldDB" id="A0A0A0M0Q2"/>
<reference evidence="2 3" key="3">
    <citation type="journal article" date="2010" name="BMC Genomics">
        <title>Transcriptome sequencing and comparative analysis of cucumber flowers with different sex types.</title>
        <authorList>
            <person name="Guo S."/>
            <person name="Zheng Y."/>
            <person name="Joung J.G."/>
            <person name="Liu S."/>
            <person name="Zhang Z."/>
            <person name="Crasta O.R."/>
            <person name="Sobral B.W."/>
            <person name="Xu Y."/>
            <person name="Huang S."/>
            <person name="Fei Z."/>
        </authorList>
    </citation>
    <scope>NUCLEOTIDE SEQUENCE [LARGE SCALE GENOMIC DNA]</scope>
    <source>
        <strain evidence="3">cv. 9930</strain>
    </source>
</reference>
<evidence type="ECO:0000313" key="2">
    <source>
        <dbReference type="EMBL" id="KGN65786.1"/>
    </source>
</evidence>
<dbReference type="eggNOG" id="ENOG502S2HZ">
    <property type="taxonomic scope" value="Eukaryota"/>
</dbReference>
<evidence type="ECO:0000256" key="1">
    <source>
        <dbReference type="SAM" id="MobiDB-lite"/>
    </source>
</evidence>
<evidence type="ECO:0000313" key="3">
    <source>
        <dbReference type="Proteomes" id="UP000029981"/>
    </source>
</evidence>
<keyword evidence="3" id="KW-1185">Reference proteome</keyword>
<reference evidence="2 3" key="1">
    <citation type="journal article" date="2009" name="Nat. Genet.">
        <title>The genome of the cucumber, Cucumis sativus L.</title>
        <authorList>
            <person name="Huang S."/>
            <person name="Li R."/>
            <person name="Zhang Z."/>
            <person name="Li L."/>
            <person name="Gu X."/>
            <person name="Fan W."/>
            <person name="Lucas W.J."/>
            <person name="Wang X."/>
            <person name="Xie B."/>
            <person name="Ni P."/>
            <person name="Ren Y."/>
            <person name="Zhu H."/>
            <person name="Li J."/>
            <person name="Lin K."/>
            <person name="Jin W."/>
            <person name="Fei Z."/>
            <person name="Li G."/>
            <person name="Staub J."/>
            <person name="Kilian A."/>
            <person name="van der Vossen E.A."/>
            <person name="Wu Y."/>
            <person name="Guo J."/>
            <person name="He J."/>
            <person name="Jia Z."/>
            <person name="Ren Y."/>
            <person name="Tian G."/>
            <person name="Lu Y."/>
            <person name="Ruan J."/>
            <person name="Qian W."/>
            <person name="Wang M."/>
            <person name="Huang Q."/>
            <person name="Li B."/>
            <person name="Xuan Z."/>
            <person name="Cao J."/>
            <person name="Asan"/>
            <person name="Wu Z."/>
            <person name="Zhang J."/>
            <person name="Cai Q."/>
            <person name="Bai Y."/>
            <person name="Zhao B."/>
            <person name="Han Y."/>
            <person name="Li Y."/>
            <person name="Li X."/>
            <person name="Wang S."/>
            <person name="Shi Q."/>
            <person name="Liu S."/>
            <person name="Cho W.K."/>
            <person name="Kim J.Y."/>
            <person name="Xu Y."/>
            <person name="Heller-Uszynska K."/>
            <person name="Miao H."/>
            <person name="Cheng Z."/>
            <person name="Zhang S."/>
            <person name="Wu J."/>
            <person name="Yang Y."/>
            <person name="Kang H."/>
            <person name="Li M."/>
            <person name="Liang H."/>
            <person name="Ren X."/>
            <person name="Shi Z."/>
            <person name="Wen M."/>
            <person name="Jian M."/>
            <person name="Yang H."/>
            <person name="Zhang G."/>
            <person name="Yang Z."/>
            <person name="Chen R."/>
            <person name="Liu S."/>
            <person name="Li J."/>
            <person name="Ma L."/>
            <person name="Liu H."/>
            <person name="Zhou Y."/>
            <person name="Zhao J."/>
            <person name="Fang X."/>
            <person name="Li G."/>
            <person name="Fang L."/>
            <person name="Li Y."/>
            <person name="Liu D."/>
            <person name="Zheng H."/>
            <person name="Zhang Y."/>
            <person name="Qin N."/>
            <person name="Li Z."/>
            <person name="Yang G."/>
            <person name="Yang S."/>
            <person name="Bolund L."/>
            <person name="Kristiansen K."/>
            <person name="Zheng H."/>
            <person name="Li S."/>
            <person name="Zhang X."/>
            <person name="Yang H."/>
            <person name="Wang J."/>
            <person name="Sun R."/>
            <person name="Zhang B."/>
            <person name="Jiang S."/>
            <person name="Wang J."/>
            <person name="Du Y."/>
            <person name="Li S."/>
        </authorList>
    </citation>
    <scope>NUCLEOTIDE SEQUENCE [LARGE SCALE GENOMIC DNA]</scope>
    <source>
        <strain evidence="3">cv. 9930</strain>
    </source>
</reference>
<dbReference type="OMA" id="HVYKGNP"/>
<gene>
    <name evidence="2" type="ORF">Csa_1G528510</name>
</gene>
<dbReference type="Proteomes" id="UP000029981">
    <property type="component" value="Chromosome 1"/>
</dbReference>
<dbReference type="EMBL" id="CM002922">
    <property type="protein sequence ID" value="KGN65786.1"/>
    <property type="molecule type" value="Genomic_DNA"/>
</dbReference>
<dbReference type="Gramene" id="KGN65786">
    <property type="protein sequence ID" value="KGN65786"/>
    <property type="gene ID" value="Csa_1G528510"/>
</dbReference>
<dbReference type="PANTHER" id="PTHR34686">
    <property type="entry name" value="MATERNAL EFFECT EMBRYO ARREST PROTEIN"/>
    <property type="match status" value="1"/>
</dbReference>
<reference evidence="2 3" key="4">
    <citation type="journal article" date="2011" name="BMC Genomics">
        <title>RNA-Seq improves annotation of protein-coding genes in the cucumber genome.</title>
        <authorList>
            <person name="Li Z."/>
            <person name="Zhang Z."/>
            <person name="Yan P."/>
            <person name="Huang S."/>
            <person name="Fei Z."/>
            <person name="Lin K."/>
        </authorList>
    </citation>
    <scope>NUCLEOTIDE SEQUENCE [LARGE SCALE GENOMIC DNA]</scope>
    <source>
        <strain evidence="3">cv. 9930</strain>
    </source>
</reference>